<feature type="domain" description="CCHC-type" evidence="3">
    <location>
        <begin position="40"/>
        <end position="55"/>
    </location>
</feature>
<feature type="region of interest" description="Disordered" evidence="2">
    <location>
        <begin position="1"/>
        <end position="44"/>
    </location>
</feature>
<dbReference type="GO" id="GO:0008270">
    <property type="term" value="F:zinc ion binding"/>
    <property type="evidence" value="ECO:0007669"/>
    <property type="project" value="UniProtKB-KW"/>
</dbReference>
<evidence type="ECO:0000256" key="1">
    <source>
        <dbReference type="PROSITE-ProRule" id="PRU00047"/>
    </source>
</evidence>
<organism evidence="4 5">
    <name type="scientific">Papaver atlanticum</name>
    <dbReference type="NCBI Taxonomy" id="357466"/>
    <lineage>
        <taxon>Eukaryota</taxon>
        <taxon>Viridiplantae</taxon>
        <taxon>Streptophyta</taxon>
        <taxon>Embryophyta</taxon>
        <taxon>Tracheophyta</taxon>
        <taxon>Spermatophyta</taxon>
        <taxon>Magnoliopsida</taxon>
        <taxon>Ranunculales</taxon>
        <taxon>Papaveraceae</taxon>
        <taxon>Papaveroideae</taxon>
        <taxon>Papaver</taxon>
    </lineage>
</organism>
<name>A0AAD4SA17_9MAGN</name>
<evidence type="ECO:0000256" key="2">
    <source>
        <dbReference type="SAM" id="MobiDB-lite"/>
    </source>
</evidence>
<evidence type="ECO:0000259" key="3">
    <source>
        <dbReference type="PROSITE" id="PS50158"/>
    </source>
</evidence>
<comment type="caution">
    <text evidence="4">The sequence shown here is derived from an EMBL/GenBank/DDBJ whole genome shotgun (WGS) entry which is preliminary data.</text>
</comment>
<proteinExistence type="predicted"/>
<dbReference type="PROSITE" id="PS50158">
    <property type="entry name" value="ZF_CCHC"/>
    <property type="match status" value="1"/>
</dbReference>
<dbReference type="AlphaFoldDB" id="A0AAD4SA17"/>
<reference evidence="4" key="1">
    <citation type="submission" date="2022-04" db="EMBL/GenBank/DDBJ databases">
        <title>A functionally conserved STORR gene fusion in Papaver species that diverged 16.8 million years ago.</title>
        <authorList>
            <person name="Catania T."/>
        </authorList>
    </citation>
    <scope>NUCLEOTIDE SEQUENCE</scope>
    <source>
        <strain evidence="4">S-188037</strain>
    </source>
</reference>
<dbReference type="InterPro" id="IPR036875">
    <property type="entry name" value="Znf_CCHC_sf"/>
</dbReference>
<dbReference type="SUPFAM" id="SSF57756">
    <property type="entry name" value="Retrovirus zinc finger-like domains"/>
    <property type="match status" value="1"/>
</dbReference>
<protein>
    <recommendedName>
        <fullName evidence="3">CCHC-type domain-containing protein</fullName>
    </recommendedName>
</protein>
<feature type="non-terminal residue" evidence="4">
    <location>
        <position position="1"/>
    </location>
</feature>
<evidence type="ECO:0000313" key="5">
    <source>
        <dbReference type="Proteomes" id="UP001202328"/>
    </source>
</evidence>
<dbReference type="Proteomes" id="UP001202328">
    <property type="component" value="Unassembled WGS sequence"/>
</dbReference>
<dbReference type="EMBL" id="JAJJMB010012187">
    <property type="protein sequence ID" value="KAI3880830.1"/>
    <property type="molecule type" value="Genomic_DNA"/>
</dbReference>
<dbReference type="Gene3D" id="4.10.60.10">
    <property type="entry name" value="Zinc finger, CCHC-type"/>
    <property type="match status" value="1"/>
</dbReference>
<dbReference type="GO" id="GO:0003676">
    <property type="term" value="F:nucleic acid binding"/>
    <property type="evidence" value="ECO:0007669"/>
    <property type="project" value="InterPro"/>
</dbReference>
<keyword evidence="1" id="KW-0863">Zinc-finger</keyword>
<sequence>DVDATVFLQPNTRRGPGRPRGGRIQSAYERPATSKGTRSCSHCHKSGHYANTCPDK</sequence>
<keyword evidence="1" id="KW-0862">Zinc</keyword>
<accession>A0AAD4SA17</accession>
<dbReference type="InterPro" id="IPR001878">
    <property type="entry name" value="Znf_CCHC"/>
</dbReference>
<keyword evidence="5" id="KW-1185">Reference proteome</keyword>
<evidence type="ECO:0000313" key="4">
    <source>
        <dbReference type="EMBL" id="KAI3880830.1"/>
    </source>
</evidence>
<gene>
    <name evidence="4" type="ORF">MKW98_019292</name>
</gene>
<keyword evidence="1" id="KW-0479">Metal-binding</keyword>